<evidence type="ECO:0000313" key="2">
    <source>
        <dbReference type="Proteomes" id="UP001172386"/>
    </source>
</evidence>
<sequence length="329" mass="37876">MSELFPRTLFESDDVEVPETKARRLMELRLAQNSLLNVNPPSSQSTQSPEWLHKWRDILPKFMLIHDCVLYASHALSATHLLRTSRDDEALYNARQNYLVLALREQRKQVSNINTENADAVCLTSMLILLTSFAMMQERDLSIYTPPVEWLKMGRGARAVVWKARNAIPPNFPAVFKSFVIAHSALGMDQILQSELEPTFATLYHTMCDHEGWDMETQAIYRRTLAYISTVQRSLNDKEKSFELGRQIQAFPMVIPSGFADLVERQDACALLVLAHYFGVVAQTPDEFWWRKGEDEHNGTAKREILAIHNFIPREWRALMQWPLSKVNG</sequence>
<accession>A0ACC3ABY9</accession>
<protein>
    <submittedName>
        <fullName evidence="1">Uncharacterized protein</fullName>
    </submittedName>
</protein>
<dbReference type="Proteomes" id="UP001172386">
    <property type="component" value="Unassembled WGS sequence"/>
</dbReference>
<organism evidence="1 2">
    <name type="scientific">Neophaeococcomyces mojaviensis</name>
    <dbReference type="NCBI Taxonomy" id="3383035"/>
    <lineage>
        <taxon>Eukaryota</taxon>
        <taxon>Fungi</taxon>
        <taxon>Dikarya</taxon>
        <taxon>Ascomycota</taxon>
        <taxon>Pezizomycotina</taxon>
        <taxon>Eurotiomycetes</taxon>
        <taxon>Chaetothyriomycetidae</taxon>
        <taxon>Chaetothyriales</taxon>
        <taxon>Chaetothyriales incertae sedis</taxon>
        <taxon>Neophaeococcomyces</taxon>
    </lineage>
</organism>
<comment type="caution">
    <text evidence="1">The sequence shown here is derived from an EMBL/GenBank/DDBJ whole genome shotgun (WGS) entry which is preliminary data.</text>
</comment>
<reference evidence="1" key="1">
    <citation type="submission" date="2022-10" db="EMBL/GenBank/DDBJ databases">
        <title>Culturing micro-colonial fungi from biological soil crusts in the Mojave desert and describing Neophaeococcomyces mojavensis, and introducing the new genera and species Taxawa tesnikishii.</title>
        <authorList>
            <person name="Kurbessoian T."/>
            <person name="Stajich J.E."/>
        </authorList>
    </citation>
    <scope>NUCLEOTIDE SEQUENCE</scope>
    <source>
        <strain evidence="1">JES_112</strain>
    </source>
</reference>
<gene>
    <name evidence="1" type="ORF">H2198_003170</name>
</gene>
<keyword evidence="2" id="KW-1185">Reference proteome</keyword>
<evidence type="ECO:0000313" key="1">
    <source>
        <dbReference type="EMBL" id="KAJ9659294.1"/>
    </source>
</evidence>
<name>A0ACC3ABY9_9EURO</name>
<dbReference type="EMBL" id="JAPDRQ010000041">
    <property type="protein sequence ID" value="KAJ9659294.1"/>
    <property type="molecule type" value="Genomic_DNA"/>
</dbReference>
<proteinExistence type="predicted"/>